<feature type="domain" description="HTH cro/C1-type" evidence="1">
    <location>
        <begin position="16"/>
        <end position="70"/>
    </location>
</feature>
<dbReference type="CDD" id="cd00093">
    <property type="entry name" value="HTH_XRE"/>
    <property type="match status" value="1"/>
</dbReference>
<protein>
    <submittedName>
        <fullName evidence="2">Transcriptional regulator with XRE-family HTH domain</fullName>
    </submittedName>
</protein>
<dbReference type="AlphaFoldDB" id="A0A840ZP36"/>
<gene>
    <name evidence="2" type="ORF">HNR00_003535</name>
</gene>
<evidence type="ECO:0000259" key="1">
    <source>
        <dbReference type="PROSITE" id="PS50943"/>
    </source>
</evidence>
<organism evidence="2 3">
    <name type="scientific">Methylorubrum rhodinum</name>
    <dbReference type="NCBI Taxonomy" id="29428"/>
    <lineage>
        <taxon>Bacteria</taxon>
        <taxon>Pseudomonadati</taxon>
        <taxon>Pseudomonadota</taxon>
        <taxon>Alphaproteobacteria</taxon>
        <taxon>Hyphomicrobiales</taxon>
        <taxon>Methylobacteriaceae</taxon>
        <taxon>Methylorubrum</taxon>
    </lineage>
</organism>
<sequence>MPKPINPDDRLIGQRIAAARSRKGLPQRETSVAFGWPPGVLSEVERGTRPLAASALVEIARFLGADAGYLLTGKAGSHVLSPREQRHIQNCRRLAPARFDALERIVDCPEARTC</sequence>
<dbReference type="InterPro" id="IPR001387">
    <property type="entry name" value="Cro/C1-type_HTH"/>
</dbReference>
<dbReference type="Proteomes" id="UP000583454">
    <property type="component" value="Unassembled WGS sequence"/>
</dbReference>
<dbReference type="Pfam" id="PF13560">
    <property type="entry name" value="HTH_31"/>
    <property type="match status" value="1"/>
</dbReference>
<dbReference type="PROSITE" id="PS50943">
    <property type="entry name" value="HTH_CROC1"/>
    <property type="match status" value="1"/>
</dbReference>
<dbReference type="EMBL" id="JACHOP010000017">
    <property type="protein sequence ID" value="MBB5758808.1"/>
    <property type="molecule type" value="Genomic_DNA"/>
</dbReference>
<evidence type="ECO:0000313" key="2">
    <source>
        <dbReference type="EMBL" id="MBB5758808.1"/>
    </source>
</evidence>
<comment type="caution">
    <text evidence="2">The sequence shown here is derived from an EMBL/GenBank/DDBJ whole genome shotgun (WGS) entry which is preliminary data.</text>
</comment>
<reference evidence="2 3" key="1">
    <citation type="submission" date="2020-08" db="EMBL/GenBank/DDBJ databases">
        <title>Genomic Encyclopedia of Type Strains, Phase IV (KMG-IV): sequencing the most valuable type-strain genomes for metagenomic binning, comparative biology and taxonomic classification.</title>
        <authorList>
            <person name="Goeker M."/>
        </authorList>
    </citation>
    <scope>NUCLEOTIDE SEQUENCE [LARGE SCALE GENOMIC DNA]</scope>
    <source>
        <strain evidence="2 3">DSM 2163</strain>
    </source>
</reference>
<name>A0A840ZP36_9HYPH</name>
<dbReference type="Gene3D" id="1.10.260.40">
    <property type="entry name" value="lambda repressor-like DNA-binding domains"/>
    <property type="match status" value="1"/>
</dbReference>
<dbReference type="GO" id="GO:0003677">
    <property type="term" value="F:DNA binding"/>
    <property type="evidence" value="ECO:0007669"/>
    <property type="project" value="InterPro"/>
</dbReference>
<dbReference type="SMART" id="SM00530">
    <property type="entry name" value="HTH_XRE"/>
    <property type="match status" value="1"/>
</dbReference>
<keyword evidence="3" id="KW-1185">Reference proteome</keyword>
<dbReference type="InterPro" id="IPR010982">
    <property type="entry name" value="Lambda_DNA-bd_dom_sf"/>
</dbReference>
<evidence type="ECO:0000313" key="3">
    <source>
        <dbReference type="Proteomes" id="UP000583454"/>
    </source>
</evidence>
<dbReference type="SUPFAM" id="SSF47413">
    <property type="entry name" value="lambda repressor-like DNA-binding domains"/>
    <property type="match status" value="1"/>
</dbReference>
<accession>A0A840ZP36</accession>
<proteinExistence type="predicted"/>